<reference evidence="2" key="1">
    <citation type="submission" date="2016-10" db="EMBL/GenBank/DDBJ databases">
        <authorList>
            <person name="Varghese N."/>
            <person name="Submissions S."/>
        </authorList>
    </citation>
    <scope>NUCLEOTIDE SEQUENCE [LARGE SCALE GENOMIC DNA]</scope>
    <source>
        <strain evidence="2">DSM 26879</strain>
    </source>
</reference>
<dbReference type="Proteomes" id="UP000199478">
    <property type="component" value="Unassembled WGS sequence"/>
</dbReference>
<dbReference type="RefSeq" id="WP_165614994.1">
    <property type="nucleotide sequence ID" value="NZ_FOYP01000001.1"/>
</dbReference>
<dbReference type="EMBL" id="FOYP01000001">
    <property type="protein sequence ID" value="SFR37874.1"/>
    <property type="molecule type" value="Genomic_DNA"/>
</dbReference>
<gene>
    <name evidence="1" type="ORF">SAMN04488005_1163</name>
</gene>
<proteinExistence type="predicted"/>
<dbReference type="AlphaFoldDB" id="A0A1I6G6Q1"/>
<name>A0A1I6G6Q1_9RHOB</name>
<evidence type="ECO:0000313" key="2">
    <source>
        <dbReference type="Proteomes" id="UP000199478"/>
    </source>
</evidence>
<evidence type="ECO:0000313" key="1">
    <source>
        <dbReference type="EMBL" id="SFR37874.1"/>
    </source>
</evidence>
<organism evidence="1 2">
    <name type="scientific">Yoonia tamlensis</name>
    <dbReference type="NCBI Taxonomy" id="390270"/>
    <lineage>
        <taxon>Bacteria</taxon>
        <taxon>Pseudomonadati</taxon>
        <taxon>Pseudomonadota</taxon>
        <taxon>Alphaproteobacteria</taxon>
        <taxon>Rhodobacterales</taxon>
        <taxon>Paracoccaceae</taxon>
        <taxon>Yoonia</taxon>
    </lineage>
</organism>
<protein>
    <submittedName>
        <fullName evidence="1">Uncharacterized protein</fullName>
    </submittedName>
</protein>
<accession>A0A1I6G6Q1</accession>
<sequence>MTHASHRYFVNDPQTAAALRRDGIGWDHDPQSLILPRLARPRLIARILHKKGTRK</sequence>
<keyword evidence="2" id="KW-1185">Reference proteome</keyword>
<dbReference type="STRING" id="390270.SAMN04488005_1163"/>